<evidence type="ECO:0000259" key="6">
    <source>
        <dbReference type="PROSITE" id="PS51186"/>
    </source>
</evidence>
<organism evidence="7 8">
    <name type="scientific">Desulfofundulus thermobenzoicus</name>
    <dbReference type="NCBI Taxonomy" id="29376"/>
    <lineage>
        <taxon>Bacteria</taxon>
        <taxon>Bacillati</taxon>
        <taxon>Bacillota</taxon>
        <taxon>Clostridia</taxon>
        <taxon>Eubacteriales</taxon>
        <taxon>Peptococcaceae</taxon>
        <taxon>Desulfofundulus</taxon>
    </lineage>
</organism>
<dbReference type="PANTHER" id="PTHR43420">
    <property type="entry name" value="ACETYLTRANSFERASE"/>
    <property type="match status" value="1"/>
</dbReference>
<comment type="catalytic activity">
    <reaction evidence="5">
        <text>N-terminal L-alanyl-[ribosomal protein bS18] + acetyl-CoA = N-terminal N(alpha)-acetyl-L-alanyl-[ribosomal protein bS18] + CoA + H(+)</text>
        <dbReference type="Rhea" id="RHEA:43756"/>
        <dbReference type="Rhea" id="RHEA-COMP:10676"/>
        <dbReference type="Rhea" id="RHEA-COMP:10677"/>
        <dbReference type="ChEBI" id="CHEBI:15378"/>
        <dbReference type="ChEBI" id="CHEBI:57287"/>
        <dbReference type="ChEBI" id="CHEBI:57288"/>
        <dbReference type="ChEBI" id="CHEBI:64718"/>
        <dbReference type="ChEBI" id="CHEBI:83683"/>
        <dbReference type="EC" id="2.3.1.266"/>
    </reaction>
</comment>
<comment type="function">
    <text evidence="5">Acetylates the N-terminal alanine of ribosomal protein bS18.</text>
</comment>
<evidence type="ECO:0000313" key="8">
    <source>
        <dbReference type="Proteomes" id="UP000441717"/>
    </source>
</evidence>
<dbReference type="GO" id="GO:0005737">
    <property type="term" value="C:cytoplasm"/>
    <property type="evidence" value="ECO:0007669"/>
    <property type="project" value="UniProtKB-SubCell"/>
</dbReference>
<dbReference type="NCBIfam" id="TIGR01575">
    <property type="entry name" value="rimI"/>
    <property type="match status" value="1"/>
</dbReference>
<dbReference type="InterPro" id="IPR050680">
    <property type="entry name" value="YpeA/RimI_acetyltransf"/>
</dbReference>
<dbReference type="InterPro" id="IPR006464">
    <property type="entry name" value="AcTrfase_RimI/Ard1"/>
</dbReference>
<proteinExistence type="inferred from homology"/>
<comment type="similarity">
    <text evidence="1 5">Belongs to the acetyltransferase family. RimI subfamily.</text>
</comment>
<dbReference type="Proteomes" id="UP000441717">
    <property type="component" value="Unassembled WGS sequence"/>
</dbReference>
<accession>A0A6N7IRE2</accession>
<sequence>MTFEHLEEVLAIEQTSFPTPWSRYAFSYELLENEFACYIVALHGSRVVGYAGMWLILDEAHVTNVAVHPAWRGQRVGRKLMKELIRRAALLGAVRMTLEVRASNRVARNLYQSLGFVERGRRRGYYTDTREDALIMWMDPLIV</sequence>
<dbReference type="Pfam" id="PF00583">
    <property type="entry name" value="Acetyltransf_1"/>
    <property type="match status" value="1"/>
</dbReference>
<evidence type="ECO:0000256" key="5">
    <source>
        <dbReference type="RuleBase" id="RU363094"/>
    </source>
</evidence>
<dbReference type="PANTHER" id="PTHR43420:SF44">
    <property type="entry name" value="ACETYLTRANSFERASE YPEA"/>
    <property type="match status" value="1"/>
</dbReference>
<keyword evidence="2 5" id="KW-0963">Cytoplasm</keyword>
<comment type="caution">
    <text evidence="7">The sequence shown here is derived from an EMBL/GenBank/DDBJ whole genome shotgun (WGS) entry which is preliminary data.</text>
</comment>
<dbReference type="AlphaFoldDB" id="A0A6N7IRE2"/>
<dbReference type="InterPro" id="IPR016181">
    <property type="entry name" value="Acyl_CoA_acyltransferase"/>
</dbReference>
<evidence type="ECO:0000256" key="3">
    <source>
        <dbReference type="ARBA" id="ARBA00022679"/>
    </source>
</evidence>
<reference evidence="7 8" key="1">
    <citation type="submission" date="2019-10" db="EMBL/GenBank/DDBJ databases">
        <title>Comparative genomics of sulfur disproportionating microorganisms.</title>
        <authorList>
            <person name="Ward L.M."/>
            <person name="Bertran E."/>
            <person name="Johnston D."/>
        </authorList>
    </citation>
    <scope>NUCLEOTIDE SEQUENCE [LARGE SCALE GENOMIC DNA]</scope>
    <source>
        <strain evidence="7 8">DSM 14055</strain>
    </source>
</reference>
<keyword evidence="4" id="KW-0012">Acyltransferase</keyword>
<dbReference type="GO" id="GO:0008999">
    <property type="term" value="F:protein-N-terminal-alanine acetyltransferase activity"/>
    <property type="evidence" value="ECO:0007669"/>
    <property type="project" value="UniProtKB-EC"/>
</dbReference>
<dbReference type="Gene3D" id="3.40.630.30">
    <property type="match status" value="1"/>
</dbReference>
<dbReference type="InterPro" id="IPR000182">
    <property type="entry name" value="GNAT_dom"/>
</dbReference>
<evidence type="ECO:0000313" key="7">
    <source>
        <dbReference type="EMBL" id="MQL52610.1"/>
    </source>
</evidence>
<evidence type="ECO:0000256" key="2">
    <source>
        <dbReference type="ARBA" id="ARBA00022490"/>
    </source>
</evidence>
<dbReference type="SUPFAM" id="SSF55729">
    <property type="entry name" value="Acyl-CoA N-acyltransferases (Nat)"/>
    <property type="match status" value="1"/>
</dbReference>
<feature type="domain" description="N-acetyltransferase" evidence="6">
    <location>
        <begin position="1"/>
        <end position="141"/>
    </location>
</feature>
<comment type="subcellular location">
    <subcellularLocation>
        <location evidence="5">Cytoplasm</location>
    </subcellularLocation>
</comment>
<dbReference type="EC" id="2.3.1.266" evidence="5"/>
<gene>
    <name evidence="7" type="primary">rimI</name>
    <name evidence="7" type="ORF">GFC01_10110</name>
</gene>
<keyword evidence="8" id="KW-1185">Reference proteome</keyword>
<dbReference type="EMBL" id="WHYR01000025">
    <property type="protein sequence ID" value="MQL52610.1"/>
    <property type="molecule type" value="Genomic_DNA"/>
</dbReference>
<protein>
    <recommendedName>
        <fullName evidence="5">[Ribosomal protein bS18]-alanine N-acetyltransferase</fullName>
        <ecNumber evidence="5">2.3.1.266</ecNumber>
    </recommendedName>
</protein>
<dbReference type="PROSITE" id="PS51186">
    <property type="entry name" value="GNAT"/>
    <property type="match status" value="1"/>
</dbReference>
<evidence type="ECO:0000256" key="1">
    <source>
        <dbReference type="ARBA" id="ARBA00005395"/>
    </source>
</evidence>
<dbReference type="CDD" id="cd04301">
    <property type="entry name" value="NAT_SF"/>
    <property type="match status" value="1"/>
</dbReference>
<name>A0A6N7IRE2_9FIRM</name>
<evidence type="ECO:0000256" key="4">
    <source>
        <dbReference type="ARBA" id="ARBA00023315"/>
    </source>
</evidence>
<keyword evidence="3 7" id="KW-0808">Transferase</keyword>
<dbReference type="OrthoDB" id="9794566at2"/>